<evidence type="ECO:0000313" key="2">
    <source>
        <dbReference type="EMBL" id="CAL4086199.1"/>
    </source>
</evidence>
<dbReference type="EMBL" id="CAXKWB010007236">
    <property type="protein sequence ID" value="CAL4086199.1"/>
    <property type="molecule type" value="Genomic_DNA"/>
</dbReference>
<protein>
    <submittedName>
        <fullName evidence="2">Uncharacterized protein</fullName>
    </submittedName>
</protein>
<comment type="caution">
    <text evidence="2">The sequence shown here is derived from an EMBL/GenBank/DDBJ whole genome shotgun (WGS) entry which is preliminary data.</text>
</comment>
<evidence type="ECO:0000256" key="1">
    <source>
        <dbReference type="SAM" id="SignalP"/>
    </source>
</evidence>
<proteinExistence type="predicted"/>
<name>A0AAV2QH71_MEGNR</name>
<organism evidence="2 3">
    <name type="scientific">Meganyctiphanes norvegica</name>
    <name type="common">Northern krill</name>
    <name type="synonym">Thysanopoda norvegica</name>
    <dbReference type="NCBI Taxonomy" id="48144"/>
    <lineage>
        <taxon>Eukaryota</taxon>
        <taxon>Metazoa</taxon>
        <taxon>Ecdysozoa</taxon>
        <taxon>Arthropoda</taxon>
        <taxon>Crustacea</taxon>
        <taxon>Multicrustacea</taxon>
        <taxon>Malacostraca</taxon>
        <taxon>Eumalacostraca</taxon>
        <taxon>Eucarida</taxon>
        <taxon>Euphausiacea</taxon>
        <taxon>Euphausiidae</taxon>
        <taxon>Meganyctiphanes</taxon>
    </lineage>
</organism>
<feature type="chain" id="PRO_5043528166" evidence="1">
    <location>
        <begin position="20"/>
        <end position="118"/>
    </location>
</feature>
<evidence type="ECO:0000313" key="3">
    <source>
        <dbReference type="Proteomes" id="UP001497623"/>
    </source>
</evidence>
<sequence>FSYRLVLLFLAAIYGKSAAQFDQVIFDELDNFDAPESISFDEFGVFGDQGIIENDIHPDFISHQDGFDDSGFLGFDESGVFGDQVVIENDIHPDFISHQDGFDDSGFLGHKDTFILDF</sequence>
<keyword evidence="3" id="KW-1185">Reference proteome</keyword>
<gene>
    <name evidence="2" type="ORF">MNOR_LOCUS12939</name>
</gene>
<feature type="non-terminal residue" evidence="2">
    <location>
        <position position="1"/>
    </location>
</feature>
<accession>A0AAV2QH71</accession>
<keyword evidence="1" id="KW-0732">Signal</keyword>
<reference evidence="2 3" key="1">
    <citation type="submission" date="2024-05" db="EMBL/GenBank/DDBJ databases">
        <authorList>
            <person name="Wallberg A."/>
        </authorList>
    </citation>
    <scope>NUCLEOTIDE SEQUENCE [LARGE SCALE GENOMIC DNA]</scope>
</reference>
<dbReference type="Proteomes" id="UP001497623">
    <property type="component" value="Unassembled WGS sequence"/>
</dbReference>
<feature type="signal peptide" evidence="1">
    <location>
        <begin position="1"/>
        <end position="19"/>
    </location>
</feature>
<dbReference type="AlphaFoldDB" id="A0AAV2QH71"/>